<dbReference type="InterPro" id="IPR046348">
    <property type="entry name" value="SIS_dom_sf"/>
</dbReference>
<dbReference type="Pfam" id="PF01380">
    <property type="entry name" value="SIS"/>
    <property type="match status" value="1"/>
</dbReference>
<sequence length="197" mass="20816">MNMVSNVSSHRHLAAIMSELDQAANEIAAEQLDQLAAAILSAGRIFVAGAGRSGLMMRAFAMRLMHLGLEVYVVGETVTRSLGKDDLLLIGSGSGETRSLVPMAEKARSLEAAVGVLTLSPDSTLGRLADFMVKLPGAPKDQADKAETNGPATVTVQPMGSLFEQLLLLACDAVILALMDKQELSGHKMYGNHANLE</sequence>
<dbReference type="Proteomes" id="UP000681290">
    <property type="component" value="Unassembled WGS sequence"/>
</dbReference>
<evidence type="ECO:0000313" key="4">
    <source>
        <dbReference type="Proteomes" id="UP000681290"/>
    </source>
</evidence>
<protein>
    <submittedName>
        <fullName evidence="3">3-hexulose-6-phosphate isomerase</fullName>
    </submittedName>
</protein>
<evidence type="ECO:0000313" key="3">
    <source>
        <dbReference type="EMBL" id="GIP58937.1"/>
    </source>
</evidence>
<organism evidence="3 4">
    <name type="scientific">Paenibacillus woosongensis</name>
    <dbReference type="NCBI Taxonomy" id="307580"/>
    <lineage>
        <taxon>Bacteria</taxon>
        <taxon>Bacillati</taxon>
        <taxon>Bacillota</taxon>
        <taxon>Bacilli</taxon>
        <taxon>Bacillales</taxon>
        <taxon>Paenibacillaceae</taxon>
        <taxon>Paenibacillus</taxon>
    </lineage>
</organism>
<keyword evidence="4" id="KW-1185">Reference proteome</keyword>
<dbReference type="InterPro" id="IPR001347">
    <property type="entry name" value="SIS_dom"/>
</dbReference>
<reference evidence="3 4" key="1">
    <citation type="submission" date="2021-03" db="EMBL/GenBank/DDBJ databases">
        <title>Antimicrobial resistance genes in bacteria isolated from Japanese honey, and their potential for conferring macrolide and lincosamide resistance in the American foulbrood pathogen Paenibacillus larvae.</title>
        <authorList>
            <person name="Okamoto M."/>
            <person name="Kumagai M."/>
            <person name="Kanamori H."/>
            <person name="Takamatsu D."/>
        </authorList>
    </citation>
    <scope>NUCLEOTIDE SEQUENCE [LARGE SCALE GENOMIC DNA]</scope>
    <source>
        <strain evidence="3 4">J15TS10</strain>
    </source>
</reference>
<name>A0ABQ4MSH1_9BACL</name>
<dbReference type="NCBIfam" id="TIGR03127">
    <property type="entry name" value="RuMP_HxlB"/>
    <property type="match status" value="1"/>
</dbReference>
<dbReference type="EMBL" id="BOSM01000004">
    <property type="protein sequence ID" value="GIP58937.1"/>
    <property type="molecule type" value="Genomic_DNA"/>
</dbReference>
<dbReference type="PANTHER" id="PTHR43443">
    <property type="entry name" value="3-HEXULOSE-6-PHOSPHATE ISOMERASE"/>
    <property type="match status" value="1"/>
</dbReference>
<comment type="similarity">
    <text evidence="1">Belongs to the SIS family. PHI subfamily.</text>
</comment>
<dbReference type="InterPro" id="IPR017552">
    <property type="entry name" value="PHI/rmpB"/>
</dbReference>
<evidence type="ECO:0000259" key="2">
    <source>
        <dbReference type="PROSITE" id="PS51464"/>
    </source>
</evidence>
<dbReference type="Gene3D" id="3.40.50.10490">
    <property type="entry name" value="Glucose-6-phosphate isomerase like protein, domain 1"/>
    <property type="match status" value="1"/>
</dbReference>
<comment type="caution">
    <text evidence="3">The sequence shown here is derived from an EMBL/GenBank/DDBJ whole genome shotgun (WGS) entry which is preliminary data.</text>
</comment>
<keyword evidence="3" id="KW-0413">Isomerase</keyword>
<dbReference type="GO" id="GO:0016853">
    <property type="term" value="F:isomerase activity"/>
    <property type="evidence" value="ECO:0007669"/>
    <property type="project" value="UniProtKB-KW"/>
</dbReference>
<proteinExistence type="inferred from homology"/>
<dbReference type="PANTHER" id="PTHR43443:SF1">
    <property type="entry name" value="3-HEXULOSE-6-PHOSPHATE ISOMERASE"/>
    <property type="match status" value="1"/>
</dbReference>
<evidence type="ECO:0000256" key="1">
    <source>
        <dbReference type="ARBA" id="ARBA00009235"/>
    </source>
</evidence>
<feature type="domain" description="SIS" evidence="2">
    <location>
        <begin position="35"/>
        <end position="184"/>
    </location>
</feature>
<dbReference type="SUPFAM" id="SSF53697">
    <property type="entry name" value="SIS domain"/>
    <property type="match status" value="1"/>
</dbReference>
<accession>A0ABQ4MSH1</accession>
<gene>
    <name evidence="3" type="primary">hxlB</name>
    <name evidence="3" type="ORF">J15TS10_27510</name>
</gene>
<dbReference type="PROSITE" id="PS51464">
    <property type="entry name" value="SIS"/>
    <property type="match status" value="1"/>
</dbReference>
<dbReference type="CDD" id="cd05005">
    <property type="entry name" value="SIS_PHI"/>
    <property type="match status" value="1"/>
</dbReference>